<dbReference type="EMBL" id="JACGWJ010000007">
    <property type="protein sequence ID" value="KAL0409634.1"/>
    <property type="molecule type" value="Genomic_DNA"/>
</dbReference>
<reference evidence="1" key="1">
    <citation type="submission" date="2020-06" db="EMBL/GenBank/DDBJ databases">
        <authorList>
            <person name="Li T."/>
            <person name="Hu X."/>
            <person name="Zhang T."/>
            <person name="Song X."/>
            <person name="Zhang H."/>
            <person name="Dai N."/>
            <person name="Sheng W."/>
            <person name="Hou X."/>
            <person name="Wei L."/>
        </authorList>
    </citation>
    <scope>NUCLEOTIDE SEQUENCE</scope>
    <source>
        <strain evidence="1">G02</strain>
        <tissue evidence="1">Leaf</tissue>
    </source>
</reference>
<dbReference type="AlphaFoldDB" id="A0AAW2TYK1"/>
<reference evidence="1" key="2">
    <citation type="journal article" date="2024" name="Plant">
        <title>Genomic evolution and insights into agronomic trait innovations of Sesamum species.</title>
        <authorList>
            <person name="Miao H."/>
            <person name="Wang L."/>
            <person name="Qu L."/>
            <person name="Liu H."/>
            <person name="Sun Y."/>
            <person name="Le M."/>
            <person name="Wang Q."/>
            <person name="Wei S."/>
            <person name="Zheng Y."/>
            <person name="Lin W."/>
            <person name="Duan Y."/>
            <person name="Cao H."/>
            <person name="Xiong S."/>
            <person name="Wang X."/>
            <person name="Wei L."/>
            <person name="Li C."/>
            <person name="Ma Q."/>
            <person name="Ju M."/>
            <person name="Zhao R."/>
            <person name="Li G."/>
            <person name="Mu C."/>
            <person name="Tian Q."/>
            <person name="Mei H."/>
            <person name="Zhang T."/>
            <person name="Gao T."/>
            <person name="Zhang H."/>
        </authorList>
    </citation>
    <scope>NUCLEOTIDE SEQUENCE</scope>
    <source>
        <strain evidence="1">G02</strain>
    </source>
</reference>
<name>A0AAW2TYK1_SESRA</name>
<evidence type="ECO:0000313" key="1">
    <source>
        <dbReference type="EMBL" id="KAL0409634.1"/>
    </source>
</evidence>
<organism evidence="1">
    <name type="scientific">Sesamum radiatum</name>
    <name type="common">Black benniseed</name>
    <dbReference type="NCBI Taxonomy" id="300843"/>
    <lineage>
        <taxon>Eukaryota</taxon>
        <taxon>Viridiplantae</taxon>
        <taxon>Streptophyta</taxon>
        <taxon>Embryophyta</taxon>
        <taxon>Tracheophyta</taxon>
        <taxon>Spermatophyta</taxon>
        <taxon>Magnoliopsida</taxon>
        <taxon>eudicotyledons</taxon>
        <taxon>Gunneridae</taxon>
        <taxon>Pentapetalae</taxon>
        <taxon>asterids</taxon>
        <taxon>lamiids</taxon>
        <taxon>Lamiales</taxon>
        <taxon>Pedaliaceae</taxon>
        <taxon>Sesamum</taxon>
    </lineage>
</organism>
<proteinExistence type="predicted"/>
<gene>
    <name evidence="1" type="ORF">Sradi_1897800</name>
</gene>
<accession>A0AAW2TYK1</accession>
<protein>
    <submittedName>
        <fullName evidence="1">Uncharacterized protein</fullName>
    </submittedName>
</protein>
<comment type="caution">
    <text evidence="1">The sequence shown here is derived from an EMBL/GenBank/DDBJ whole genome shotgun (WGS) entry which is preliminary data.</text>
</comment>
<sequence length="81" mass="8768">MANPDNGGDNRSYEGSSSLYCGWSCSSPIDPSAGTATGLAAMNPLFCEQLHQVIMETINSTLYGSLASEQDLLRSWKEVEY</sequence>